<name>A0A1G7WPJ2_9MICO</name>
<proteinExistence type="predicted"/>
<evidence type="ECO:0008006" key="3">
    <source>
        <dbReference type="Google" id="ProtNLM"/>
    </source>
</evidence>
<dbReference type="EMBL" id="LT629692">
    <property type="protein sequence ID" value="SDG73160.1"/>
    <property type="molecule type" value="Genomic_DNA"/>
</dbReference>
<organism evidence="1 2">
    <name type="scientific">Microbacterium pygmaeum</name>
    <dbReference type="NCBI Taxonomy" id="370764"/>
    <lineage>
        <taxon>Bacteria</taxon>
        <taxon>Bacillati</taxon>
        <taxon>Actinomycetota</taxon>
        <taxon>Actinomycetes</taxon>
        <taxon>Micrococcales</taxon>
        <taxon>Microbacteriaceae</taxon>
        <taxon>Microbacterium</taxon>
    </lineage>
</organism>
<dbReference type="Proteomes" id="UP000199009">
    <property type="component" value="Chromosome I"/>
</dbReference>
<reference evidence="1 2" key="1">
    <citation type="submission" date="2016-10" db="EMBL/GenBank/DDBJ databases">
        <authorList>
            <person name="de Groot N.N."/>
        </authorList>
    </citation>
    <scope>NUCLEOTIDE SEQUENCE [LARGE SCALE GENOMIC DNA]</scope>
    <source>
        <strain evidence="1 2">DSM 23142</strain>
    </source>
</reference>
<keyword evidence="2" id="KW-1185">Reference proteome</keyword>
<gene>
    <name evidence="1" type="ORF">SAMN04489810_1135</name>
</gene>
<dbReference type="STRING" id="370764.SAMN04489810_1135"/>
<accession>A0A1G7WPJ2</accession>
<evidence type="ECO:0000313" key="1">
    <source>
        <dbReference type="EMBL" id="SDG73160.1"/>
    </source>
</evidence>
<dbReference type="AlphaFoldDB" id="A0A1G7WPJ2"/>
<evidence type="ECO:0000313" key="2">
    <source>
        <dbReference type="Proteomes" id="UP000199009"/>
    </source>
</evidence>
<sequence length="196" mass="21414">MTDMTHRTLDCGKTIEDLSDYLAADRFPRDPHIETCPECLNALQGLARVSQLSRDLLAQDIAEQPPIPESWFQGIMSNIQTEVRAGRALPLHHPDPRVTLSVTEGAVRALIRSVGDDIPDVVVGRCRLEGDVERPGAPIVVTITASIAFGRPILPVTTALRTGILEALARHTELHVEAVDISIDDLHGDIPEEGQR</sequence>
<protein>
    <recommendedName>
        <fullName evidence="3">Asp23 family, cell envelope-related function</fullName>
    </recommendedName>
</protein>